<evidence type="ECO:0000256" key="4">
    <source>
        <dbReference type="ARBA" id="ARBA00022989"/>
    </source>
</evidence>
<keyword evidence="5" id="KW-0472">Membrane</keyword>
<sequence>MLKRLRTRLGLLLIVLTLGGALVWLDPGGPQTVTPDPEARAEEPGHVLHNAELTLFDEQGNIQQGLTTPLLTHTAQSATTQAETPHATLYDSERRVWNATSEVGTLNTRSQILTMTGNAQLIAPDEGWQLDTEVLHYDGQNAHAWSDTHVLLQQPPQRMTAQRMDAWFNDDEVRLEENVQGYHPPETQPGQE</sequence>
<evidence type="ECO:0000256" key="5">
    <source>
        <dbReference type="ARBA" id="ARBA00023136"/>
    </source>
</evidence>
<name>A0A1G9ZI26_9GAMM</name>
<accession>A0A1G9ZI26</accession>
<dbReference type="GO" id="GO:0005886">
    <property type="term" value="C:plasma membrane"/>
    <property type="evidence" value="ECO:0007669"/>
    <property type="project" value="InterPro"/>
</dbReference>
<dbReference type="PANTHER" id="PTHR37481">
    <property type="entry name" value="LIPOPOLYSACCHARIDE EXPORT SYSTEM PROTEIN LPTC"/>
    <property type="match status" value="1"/>
</dbReference>
<proteinExistence type="predicted"/>
<dbReference type="InterPro" id="IPR052363">
    <property type="entry name" value="LPS_export_LptC"/>
</dbReference>
<dbReference type="Proteomes" id="UP000199677">
    <property type="component" value="Unassembled WGS sequence"/>
</dbReference>
<evidence type="ECO:0000313" key="6">
    <source>
        <dbReference type="EMBL" id="SDN20865.1"/>
    </source>
</evidence>
<dbReference type="GO" id="GO:0017089">
    <property type="term" value="F:glycolipid transfer activity"/>
    <property type="evidence" value="ECO:0007669"/>
    <property type="project" value="TreeGrafter"/>
</dbReference>
<dbReference type="Gene3D" id="2.60.450.10">
    <property type="entry name" value="Lipopolysaccharide (LPS) transport protein A like domain"/>
    <property type="match status" value="1"/>
</dbReference>
<keyword evidence="2" id="KW-0997">Cell inner membrane</keyword>
<dbReference type="PANTHER" id="PTHR37481:SF1">
    <property type="entry name" value="LIPOPOLYSACCHARIDE EXPORT SYSTEM PROTEIN LPTC"/>
    <property type="match status" value="1"/>
</dbReference>
<keyword evidence="3" id="KW-0812">Transmembrane</keyword>
<dbReference type="RefSeq" id="WP_089702918.1">
    <property type="nucleotide sequence ID" value="NZ_FNII01000003.1"/>
</dbReference>
<dbReference type="NCBIfam" id="TIGR04409">
    <property type="entry name" value="LptC_YrbK"/>
    <property type="match status" value="1"/>
</dbReference>
<organism evidence="6 7">
    <name type="scientific">Vreelandella arcis</name>
    <dbReference type="NCBI Taxonomy" id="416873"/>
    <lineage>
        <taxon>Bacteria</taxon>
        <taxon>Pseudomonadati</taxon>
        <taxon>Pseudomonadota</taxon>
        <taxon>Gammaproteobacteria</taxon>
        <taxon>Oceanospirillales</taxon>
        <taxon>Halomonadaceae</taxon>
        <taxon>Vreelandella</taxon>
    </lineage>
</organism>
<evidence type="ECO:0000256" key="1">
    <source>
        <dbReference type="ARBA" id="ARBA00022475"/>
    </source>
</evidence>
<dbReference type="InterPro" id="IPR026265">
    <property type="entry name" value="LptC"/>
</dbReference>
<dbReference type="GO" id="GO:0015221">
    <property type="term" value="F:lipopolysaccharide transmembrane transporter activity"/>
    <property type="evidence" value="ECO:0007669"/>
    <property type="project" value="InterPro"/>
</dbReference>
<keyword evidence="4" id="KW-1133">Transmembrane helix</keyword>
<evidence type="ECO:0000256" key="3">
    <source>
        <dbReference type="ARBA" id="ARBA00022692"/>
    </source>
</evidence>
<protein>
    <submittedName>
        <fullName evidence="6">Lipopolysaccharide export system protein LptC</fullName>
    </submittedName>
</protein>
<dbReference type="InterPro" id="IPR010664">
    <property type="entry name" value="LipoPS_assembly_LptC-rel"/>
</dbReference>
<keyword evidence="7" id="KW-1185">Reference proteome</keyword>
<gene>
    <name evidence="6" type="ORF">SAMN04487951_103126</name>
</gene>
<evidence type="ECO:0000313" key="7">
    <source>
        <dbReference type="Proteomes" id="UP000199677"/>
    </source>
</evidence>
<dbReference type="EMBL" id="FNII01000003">
    <property type="protein sequence ID" value="SDN20865.1"/>
    <property type="molecule type" value="Genomic_DNA"/>
</dbReference>
<keyword evidence="1" id="KW-1003">Cell membrane</keyword>
<reference evidence="7" key="1">
    <citation type="submission" date="2016-10" db="EMBL/GenBank/DDBJ databases">
        <authorList>
            <person name="Varghese N."/>
            <person name="Submissions S."/>
        </authorList>
    </citation>
    <scope>NUCLEOTIDE SEQUENCE [LARGE SCALE GENOMIC DNA]</scope>
    <source>
        <strain evidence="7">CGMCC 1.6494</strain>
    </source>
</reference>
<dbReference type="OrthoDB" id="6118108at2"/>
<evidence type="ECO:0000256" key="2">
    <source>
        <dbReference type="ARBA" id="ARBA00022519"/>
    </source>
</evidence>
<dbReference type="STRING" id="416873.SAMN04487951_103126"/>
<dbReference type="AlphaFoldDB" id="A0A1G9ZI26"/>
<dbReference type="Pfam" id="PF06835">
    <property type="entry name" value="LptC"/>
    <property type="match status" value="1"/>
</dbReference>
<dbReference type="GO" id="GO:0030288">
    <property type="term" value="C:outer membrane-bounded periplasmic space"/>
    <property type="evidence" value="ECO:0007669"/>
    <property type="project" value="TreeGrafter"/>
</dbReference>